<dbReference type="InterPro" id="IPR045026">
    <property type="entry name" value="LIMYB"/>
</dbReference>
<feature type="region of interest" description="Disordered" evidence="1">
    <location>
        <begin position="147"/>
        <end position="213"/>
    </location>
</feature>
<name>A0A5B6YH33_DAVIN</name>
<dbReference type="AlphaFoldDB" id="A0A5B6YH33"/>
<dbReference type="EMBL" id="GHES01000286">
    <property type="protein sequence ID" value="MPA30845.1"/>
    <property type="molecule type" value="Transcribed_RNA"/>
</dbReference>
<feature type="compositionally biased region" description="Basic and acidic residues" evidence="1">
    <location>
        <begin position="187"/>
        <end position="205"/>
    </location>
</feature>
<proteinExistence type="predicted"/>
<evidence type="ECO:0000259" key="2">
    <source>
        <dbReference type="Pfam" id="PF12776"/>
    </source>
</evidence>
<dbReference type="PANTHER" id="PTHR47584">
    <property type="match status" value="1"/>
</dbReference>
<gene>
    <name evidence="3" type="ORF">Din_000286</name>
</gene>
<dbReference type="PANTHER" id="PTHR47584:SF14">
    <property type="entry name" value="L10-INTERACTING MYB DOMAIN-CONTAINING PROTEIN-LIKE"/>
    <property type="match status" value="1"/>
</dbReference>
<organism evidence="3">
    <name type="scientific">Davidia involucrata</name>
    <name type="common">Dove tree</name>
    <dbReference type="NCBI Taxonomy" id="16924"/>
    <lineage>
        <taxon>Eukaryota</taxon>
        <taxon>Viridiplantae</taxon>
        <taxon>Streptophyta</taxon>
        <taxon>Embryophyta</taxon>
        <taxon>Tracheophyta</taxon>
        <taxon>Spermatophyta</taxon>
        <taxon>Magnoliopsida</taxon>
        <taxon>eudicotyledons</taxon>
        <taxon>Gunneridae</taxon>
        <taxon>Pentapetalae</taxon>
        <taxon>asterids</taxon>
        <taxon>Cornales</taxon>
        <taxon>Nyssaceae</taxon>
        <taxon>Davidia</taxon>
    </lineage>
</organism>
<protein>
    <recommendedName>
        <fullName evidence="2">Myb/SANT-like domain-containing protein</fullName>
    </recommendedName>
</protein>
<feature type="domain" description="Myb/SANT-like" evidence="2">
    <location>
        <begin position="20"/>
        <end position="115"/>
    </location>
</feature>
<feature type="compositionally biased region" description="Acidic residues" evidence="1">
    <location>
        <begin position="177"/>
        <end position="186"/>
    </location>
</feature>
<feature type="compositionally biased region" description="Polar residues" evidence="1">
    <location>
        <begin position="147"/>
        <end position="157"/>
    </location>
</feature>
<accession>A0A5B6YH33</accession>
<reference evidence="3" key="1">
    <citation type="submission" date="2019-08" db="EMBL/GenBank/DDBJ databases">
        <title>Reference gene set and small RNA set construction with multiple tissues from Davidia involucrata Baill.</title>
        <authorList>
            <person name="Yang H."/>
            <person name="Zhou C."/>
            <person name="Li G."/>
            <person name="Wang J."/>
            <person name="Gao P."/>
            <person name="Wang M."/>
            <person name="Wang R."/>
            <person name="Zhao Y."/>
        </authorList>
    </citation>
    <scope>NUCLEOTIDE SEQUENCE</scope>
    <source>
        <tissue evidence="3">Mixed with DoveR01_LX</tissue>
    </source>
</reference>
<evidence type="ECO:0000313" key="3">
    <source>
        <dbReference type="EMBL" id="MPA30845.1"/>
    </source>
</evidence>
<dbReference type="Pfam" id="PF12776">
    <property type="entry name" value="Myb_DNA-bind_3"/>
    <property type="match status" value="1"/>
</dbReference>
<dbReference type="InterPro" id="IPR024752">
    <property type="entry name" value="Myb/SANT-like_dom"/>
</dbReference>
<evidence type="ECO:0000256" key="1">
    <source>
        <dbReference type="SAM" id="MobiDB-lite"/>
    </source>
</evidence>
<sequence>MASSLPSHISFDDVEVSPARWTVEQENIFIDIMEEQVISNNRLTTTFSRGSWKNIRVKFYMRTKVKYSMKQFQNKFNQLRLRYRTFTKLKKLPTGFGWDPILETATAPDDVWERYIRVQPEAKRFRNAGCPRYDKLVTIFGDTTATGKEARASTQDVSDSDDNTEDTTFSLNPPVEDVNENVEEETEQPRDRGRSRDSTSNDTRRVRSRSRASEVSDAIRSLAEASYARTNVLSQQSVNASSSSGPFTIAKCIQVLESIEEVNMQTYLKAIEKLQDKRWRETFIEMSAYCRMGWLASL</sequence>